<dbReference type="SUPFAM" id="SSF54695">
    <property type="entry name" value="POZ domain"/>
    <property type="match status" value="1"/>
</dbReference>
<dbReference type="OrthoDB" id="6161846at2759"/>
<dbReference type="Gene3D" id="3.30.710.10">
    <property type="entry name" value="Potassium Channel Kv1.1, Chain A"/>
    <property type="match status" value="1"/>
</dbReference>
<dbReference type="InterPro" id="IPR011333">
    <property type="entry name" value="SKP1/BTB/POZ_sf"/>
</dbReference>
<dbReference type="InterPro" id="IPR000210">
    <property type="entry name" value="BTB/POZ_dom"/>
</dbReference>
<dbReference type="CDD" id="cd18316">
    <property type="entry name" value="BTB_POZ_KCTD-like"/>
    <property type="match status" value="1"/>
</dbReference>
<dbReference type="InterPro" id="IPR003131">
    <property type="entry name" value="T1-type_BTB"/>
</dbReference>
<feature type="region of interest" description="Disordered" evidence="1">
    <location>
        <begin position="66"/>
        <end position="190"/>
    </location>
</feature>
<feature type="compositionally biased region" description="Low complexity" evidence="1">
    <location>
        <begin position="88"/>
        <end position="110"/>
    </location>
</feature>
<protein>
    <recommendedName>
        <fullName evidence="2">BTB domain-containing protein</fullName>
    </recommendedName>
</protein>
<reference evidence="3" key="1">
    <citation type="submission" date="2018-11" db="EMBL/GenBank/DDBJ databases">
        <authorList>
            <person name="Alioto T."/>
            <person name="Alioto T."/>
        </authorList>
    </citation>
    <scope>NUCLEOTIDE SEQUENCE</scope>
</reference>
<dbReference type="Pfam" id="PF02214">
    <property type="entry name" value="BTB_2"/>
    <property type="match status" value="1"/>
</dbReference>
<accession>A0A8B6C9G1</accession>
<evidence type="ECO:0000259" key="2">
    <source>
        <dbReference type="SMART" id="SM00225"/>
    </source>
</evidence>
<dbReference type="AlphaFoldDB" id="A0A8B6C9G1"/>
<evidence type="ECO:0000313" key="4">
    <source>
        <dbReference type="Proteomes" id="UP000596742"/>
    </source>
</evidence>
<gene>
    <name evidence="3" type="ORF">MGAL_10B065817</name>
</gene>
<name>A0A8B6C9G1_MYTGA</name>
<organism evidence="3 4">
    <name type="scientific">Mytilus galloprovincialis</name>
    <name type="common">Mediterranean mussel</name>
    <dbReference type="NCBI Taxonomy" id="29158"/>
    <lineage>
        <taxon>Eukaryota</taxon>
        <taxon>Metazoa</taxon>
        <taxon>Spiralia</taxon>
        <taxon>Lophotrochozoa</taxon>
        <taxon>Mollusca</taxon>
        <taxon>Bivalvia</taxon>
        <taxon>Autobranchia</taxon>
        <taxon>Pteriomorphia</taxon>
        <taxon>Mytilida</taxon>
        <taxon>Mytiloidea</taxon>
        <taxon>Mytilidae</taxon>
        <taxon>Mytilinae</taxon>
        <taxon>Mytilus</taxon>
    </lineage>
</organism>
<sequence length="418" mass="47583">MEKHSSFGWKCSFCQFITSRENGKHGRCSRGERPFLSHCYNRLTGEKGENTKRDYIQYKNTEAKLKIEERPQQVSRCRSRSPLKKTESSYPTSRSRSPSRYSKSYNSSSEPTRKRVNSPSRRLKTHSPSSQPSTKHVNSPSRRLKPSSYSETRKRSCSPPKKSSSVRSTSETFVRPPSPDGMPVSMDQSSRNVVLEPPKQLIVSYPLNVSANTATYTVSCVEEESDEEHYIPRNVSSETVFEVDGKEADVLSCPSSYETLSTRKNRPTPVDNNNNDMLDSTTSFVSSATKSNNKIAQASEDLHQVIYEKFKLIAENRIFLNVGGKCFETSKVTLGHCPGSVLAIMCNARYGYNSEKEIFIDHDPTHFHHILSFLRHEGQYDIQKLPQNKGELLELSRIAVDLRLEDFEIMIRKKIDNL</sequence>
<evidence type="ECO:0000313" key="3">
    <source>
        <dbReference type="EMBL" id="VDI02081.1"/>
    </source>
</evidence>
<proteinExistence type="predicted"/>
<keyword evidence="4" id="KW-1185">Reference proteome</keyword>
<feature type="compositionally biased region" description="Polar residues" evidence="1">
    <location>
        <begin position="126"/>
        <end position="141"/>
    </location>
</feature>
<dbReference type="InterPro" id="IPR045068">
    <property type="entry name" value="BACURD1-3"/>
</dbReference>
<feature type="compositionally biased region" description="Low complexity" evidence="1">
    <location>
        <begin position="157"/>
        <end position="170"/>
    </location>
</feature>
<comment type="caution">
    <text evidence="3">The sequence shown here is derived from an EMBL/GenBank/DDBJ whole genome shotgun (WGS) entry which is preliminary data.</text>
</comment>
<evidence type="ECO:0000256" key="1">
    <source>
        <dbReference type="SAM" id="MobiDB-lite"/>
    </source>
</evidence>
<dbReference type="Proteomes" id="UP000596742">
    <property type="component" value="Unassembled WGS sequence"/>
</dbReference>
<dbReference type="PANTHER" id="PTHR11145">
    <property type="entry name" value="BTB/POZ DOMAIN-CONTAINING ADAPTER FOR CUL3-MEDIATED RHOA DEGRADATION PROTEIN FAMILY MEMBER"/>
    <property type="match status" value="1"/>
</dbReference>
<dbReference type="GO" id="GO:0051260">
    <property type="term" value="P:protein homooligomerization"/>
    <property type="evidence" value="ECO:0007669"/>
    <property type="project" value="InterPro"/>
</dbReference>
<dbReference type="PANTHER" id="PTHR11145:SF12">
    <property type="entry name" value="BTB DOMAIN-CONTAINING PROTEIN"/>
    <property type="match status" value="1"/>
</dbReference>
<dbReference type="SMART" id="SM00225">
    <property type="entry name" value="BTB"/>
    <property type="match status" value="1"/>
</dbReference>
<dbReference type="EMBL" id="UYJE01001434">
    <property type="protein sequence ID" value="VDI02081.1"/>
    <property type="molecule type" value="Genomic_DNA"/>
</dbReference>
<feature type="domain" description="BTB" evidence="2">
    <location>
        <begin position="316"/>
        <end position="418"/>
    </location>
</feature>